<protein>
    <recommendedName>
        <fullName evidence="1">MATH domain-containing protein</fullName>
    </recommendedName>
</protein>
<name>A0AAV5EE42_ELECO</name>
<dbReference type="EMBL" id="BQKI01000075">
    <property type="protein sequence ID" value="GJN20633.1"/>
    <property type="molecule type" value="Genomic_DNA"/>
</dbReference>
<accession>A0AAV5EE42</accession>
<dbReference type="Pfam" id="PF22486">
    <property type="entry name" value="MATH_2"/>
    <property type="match status" value="1"/>
</dbReference>
<gene>
    <name evidence="2" type="primary">gb08033</name>
    <name evidence="2" type="ORF">PR202_gb08033</name>
</gene>
<proteinExistence type="predicted"/>
<dbReference type="AlphaFoldDB" id="A0AAV5EE42"/>
<dbReference type="Gene3D" id="2.60.210.10">
    <property type="entry name" value="Apoptosis, Tumor Necrosis Factor Receptor Associated Protein 2, Chain A"/>
    <property type="match status" value="1"/>
</dbReference>
<organism evidence="2 3">
    <name type="scientific">Eleusine coracana subsp. coracana</name>
    <dbReference type="NCBI Taxonomy" id="191504"/>
    <lineage>
        <taxon>Eukaryota</taxon>
        <taxon>Viridiplantae</taxon>
        <taxon>Streptophyta</taxon>
        <taxon>Embryophyta</taxon>
        <taxon>Tracheophyta</taxon>
        <taxon>Spermatophyta</taxon>
        <taxon>Magnoliopsida</taxon>
        <taxon>Liliopsida</taxon>
        <taxon>Poales</taxon>
        <taxon>Poaceae</taxon>
        <taxon>PACMAD clade</taxon>
        <taxon>Chloridoideae</taxon>
        <taxon>Cynodonteae</taxon>
        <taxon>Eleusininae</taxon>
        <taxon>Eleusine</taxon>
    </lineage>
</organism>
<dbReference type="InterPro" id="IPR045005">
    <property type="entry name" value="BPM1-6"/>
</dbReference>
<comment type="caution">
    <text evidence="2">The sequence shown here is derived from an EMBL/GenBank/DDBJ whole genome shotgun (WGS) entry which is preliminary data.</text>
</comment>
<evidence type="ECO:0000313" key="3">
    <source>
        <dbReference type="Proteomes" id="UP001054889"/>
    </source>
</evidence>
<dbReference type="InterPro" id="IPR008974">
    <property type="entry name" value="TRAF-like"/>
</dbReference>
<dbReference type="PANTHER" id="PTHR26379">
    <property type="entry name" value="BTB/POZ AND MATH DOMAIN-CONTAINING PROTEIN 1"/>
    <property type="match status" value="1"/>
</dbReference>
<feature type="domain" description="MATH" evidence="1">
    <location>
        <begin position="23"/>
        <end position="147"/>
    </location>
</feature>
<evidence type="ECO:0000313" key="2">
    <source>
        <dbReference type="EMBL" id="GJN20633.1"/>
    </source>
</evidence>
<dbReference type="PANTHER" id="PTHR26379:SF274">
    <property type="entry name" value="SPECKLE-TYPE POZ PROTEIN"/>
    <property type="match status" value="1"/>
</dbReference>
<dbReference type="Proteomes" id="UP001054889">
    <property type="component" value="Unassembled WGS sequence"/>
</dbReference>
<dbReference type="InterPro" id="IPR002083">
    <property type="entry name" value="MATH/TRAF_dom"/>
</dbReference>
<keyword evidence="3" id="KW-1185">Reference proteome</keyword>
<dbReference type="CDD" id="cd00121">
    <property type="entry name" value="MATH"/>
    <property type="match status" value="1"/>
</dbReference>
<reference evidence="2" key="1">
    <citation type="journal article" date="2018" name="DNA Res.">
        <title>Multiple hybrid de novo genome assembly of finger millet, an orphan allotetraploid crop.</title>
        <authorList>
            <person name="Hatakeyama M."/>
            <person name="Aluri S."/>
            <person name="Balachadran M.T."/>
            <person name="Sivarajan S.R."/>
            <person name="Patrignani A."/>
            <person name="Gruter S."/>
            <person name="Poveda L."/>
            <person name="Shimizu-Inatsugi R."/>
            <person name="Baeten J."/>
            <person name="Francoijs K.J."/>
            <person name="Nataraja K.N."/>
            <person name="Reddy Y.A.N."/>
            <person name="Phadnis S."/>
            <person name="Ravikumar R.L."/>
            <person name="Schlapbach R."/>
            <person name="Sreeman S.M."/>
            <person name="Shimizu K.K."/>
        </authorList>
    </citation>
    <scope>NUCLEOTIDE SEQUENCE</scope>
</reference>
<dbReference type="SMART" id="SM00061">
    <property type="entry name" value="MATH"/>
    <property type="match status" value="1"/>
</dbReference>
<dbReference type="PROSITE" id="PS50144">
    <property type="entry name" value="MATH"/>
    <property type="match status" value="1"/>
</dbReference>
<sequence>MPHAAGSGGPSRSASAIVADTVRGYHVLRIDGYSLTKGTPTGEYIKSHPFTVGGHRCYIKYYPNGNKPEVKDYISFFLYHDGAPTKEVKAQFQFHFVSEVPKKPLTLEDVNIFDGQSSWGYTKLIQRTELEKSEHLKDDSFAVRCDIVVVNDFRAVEEEAEVVTPVLVDVPPSDLHQHLGDLLLTEKGCRCGV</sequence>
<dbReference type="SUPFAM" id="SSF49599">
    <property type="entry name" value="TRAF domain-like"/>
    <property type="match status" value="1"/>
</dbReference>
<dbReference type="GO" id="GO:0016567">
    <property type="term" value="P:protein ubiquitination"/>
    <property type="evidence" value="ECO:0007669"/>
    <property type="project" value="InterPro"/>
</dbReference>
<evidence type="ECO:0000259" key="1">
    <source>
        <dbReference type="PROSITE" id="PS50144"/>
    </source>
</evidence>
<reference evidence="2" key="2">
    <citation type="submission" date="2021-12" db="EMBL/GenBank/DDBJ databases">
        <title>Resequencing data analysis of finger millet.</title>
        <authorList>
            <person name="Hatakeyama M."/>
            <person name="Aluri S."/>
            <person name="Balachadran M.T."/>
            <person name="Sivarajan S.R."/>
            <person name="Poveda L."/>
            <person name="Shimizu-Inatsugi R."/>
            <person name="Schlapbach R."/>
            <person name="Sreeman S.M."/>
            <person name="Shimizu K.K."/>
        </authorList>
    </citation>
    <scope>NUCLEOTIDE SEQUENCE</scope>
</reference>